<protein>
    <submittedName>
        <fullName evidence="1">Integrase</fullName>
    </submittedName>
</protein>
<dbReference type="InterPro" id="IPR012337">
    <property type="entry name" value="RNaseH-like_sf"/>
</dbReference>
<dbReference type="OrthoDB" id="998229at2759"/>
<reference evidence="2" key="1">
    <citation type="journal article" date="2019" name="Plant Biotechnol. J.">
        <title>Genome sequencing of the Australian wild diploid species Gossypium australe highlights disease resistance and delayed gland morphogenesis.</title>
        <authorList>
            <person name="Cai Y."/>
            <person name="Cai X."/>
            <person name="Wang Q."/>
            <person name="Wang P."/>
            <person name="Zhang Y."/>
            <person name="Cai C."/>
            <person name="Xu Y."/>
            <person name="Wang K."/>
            <person name="Zhou Z."/>
            <person name="Wang C."/>
            <person name="Geng S."/>
            <person name="Li B."/>
            <person name="Dong Q."/>
            <person name="Hou Y."/>
            <person name="Wang H."/>
            <person name="Ai P."/>
            <person name="Liu Z."/>
            <person name="Yi F."/>
            <person name="Sun M."/>
            <person name="An G."/>
            <person name="Cheng J."/>
            <person name="Zhang Y."/>
            <person name="Shi Q."/>
            <person name="Xie Y."/>
            <person name="Shi X."/>
            <person name="Chang Y."/>
            <person name="Huang F."/>
            <person name="Chen Y."/>
            <person name="Hong S."/>
            <person name="Mi L."/>
            <person name="Sun Q."/>
            <person name="Zhang L."/>
            <person name="Zhou B."/>
            <person name="Peng R."/>
            <person name="Zhang X."/>
            <person name="Liu F."/>
        </authorList>
    </citation>
    <scope>NUCLEOTIDE SEQUENCE [LARGE SCALE GENOMIC DNA]</scope>
    <source>
        <strain evidence="2">cv. PA1801</strain>
    </source>
</reference>
<dbReference type="PANTHER" id="PTHR45835">
    <property type="entry name" value="YALI0A06105P"/>
    <property type="match status" value="1"/>
</dbReference>
<proteinExistence type="predicted"/>
<dbReference type="Proteomes" id="UP000325315">
    <property type="component" value="Unassembled WGS sequence"/>
</dbReference>
<evidence type="ECO:0000313" key="1">
    <source>
        <dbReference type="EMBL" id="KAA3480442.1"/>
    </source>
</evidence>
<dbReference type="PANTHER" id="PTHR45835:SF99">
    <property type="entry name" value="CHROMO DOMAIN-CONTAINING PROTEIN-RELATED"/>
    <property type="match status" value="1"/>
</dbReference>
<comment type="caution">
    <text evidence="1">The sequence shown here is derived from an EMBL/GenBank/DDBJ whole genome shotgun (WGS) entry which is preliminary data.</text>
</comment>
<dbReference type="AlphaFoldDB" id="A0A5B6WHV2"/>
<dbReference type="InterPro" id="IPR036397">
    <property type="entry name" value="RNaseH_sf"/>
</dbReference>
<dbReference type="SUPFAM" id="SSF53098">
    <property type="entry name" value="Ribonuclease H-like"/>
    <property type="match status" value="1"/>
</dbReference>
<keyword evidence="2" id="KW-1185">Reference proteome</keyword>
<organism evidence="1 2">
    <name type="scientific">Gossypium australe</name>
    <dbReference type="NCBI Taxonomy" id="47621"/>
    <lineage>
        <taxon>Eukaryota</taxon>
        <taxon>Viridiplantae</taxon>
        <taxon>Streptophyta</taxon>
        <taxon>Embryophyta</taxon>
        <taxon>Tracheophyta</taxon>
        <taxon>Spermatophyta</taxon>
        <taxon>Magnoliopsida</taxon>
        <taxon>eudicotyledons</taxon>
        <taxon>Gunneridae</taxon>
        <taxon>Pentapetalae</taxon>
        <taxon>rosids</taxon>
        <taxon>malvids</taxon>
        <taxon>Malvales</taxon>
        <taxon>Malvaceae</taxon>
        <taxon>Malvoideae</taxon>
        <taxon>Gossypium</taxon>
    </lineage>
</organism>
<dbReference type="EMBL" id="SMMG02000003">
    <property type="protein sequence ID" value="KAA3480442.1"/>
    <property type="molecule type" value="Genomic_DNA"/>
</dbReference>
<sequence>MFQIISNRDPRFTSRFWVPLSIRKQMVLEDMLRCSIIEFKGSWEKYLPLAESTYNNSYQASINMAPYEALYGHKCRSPLYWSKLNEEKLTRVDLLQEIEEKVRIIRDNLKAASNRQKSYIDLKRRNIEFSVGKKSCPGRNCYDLAEKGSLVLNLGPYEVLERIGLVAYCLPLPP</sequence>
<name>A0A5B6WHV2_9ROSI</name>
<dbReference type="Gene3D" id="3.30.420.10">
    <property type="entry name" value="Ribonuclease H-like superfamily/Ribonuclease H"/>
    <property type="match status" value="1"/>
</dbReference>
<evidence type="ECO:0000313" key="2">
    <source>
        <dbReference type="Proteomes" id="UP000325315"/>
    </source>
</evidence>
<accession>A0A5B6WHV2</accession>
<dbReference type="GO" id="GO:0003676">
    <property type="term" value="F:nucleic acid binding"/>
    <property type="evidence" value="ECO:0007669"/>
    <property type="project" value="InterPro"/>
</dbReference>
<gene>
    <name evidence="1" type="ORF">EPI10_020869</name>
</gene>